<dbReference type="GO" id="GO:0020037">
    <property type="term" value="F:heme binding"/>
    <property type="evidence" value="ECO:0007669"/>
    <property type="project" value="InterPro"/>
</dbReference>
<comment type="similarity">
    <text evidence="2">Belongs to the cytochrome P450 family.</text>
</comment>
<dbReference type="PANTHER" id="PTHR24304">
    <property type="entry name" value="CYTOCHROME P450 FAMILY 7"/>
    <property type="match status" value="1"/>
</dbReference>
<dbReference type="InterPro" id="IPR001128">
    <property type="entry name" value="Cyt_P450"/>
</dbReference>
<keyword evidence="6" id="KW-0503">Monooxygenase</keyword>
<keyword evidence="9" id="KW-1185">Reference proteome</keyword>
<keyword evidence="4 7" id="KW-0479">Metal-binding</keyword>
<evidence type="ECO:0000256" key="4">
    <source>
        <dbReference type="ARBA" id="ARBA00022723"/>
    </source>
</evidence>
<evidence type="ECO:0008006" key="10">
    <source>
        <dbReference type="Google" id="ProtNLM"/>
    </source>
</evidence>
<dbReference type="InterPro" id="IPR050529">
    <property type="entry name" value="CYP450_sterol_14alpha_dmase"/>
</dbReference>
<evidence type="ECO:0000256" key="5">
    <source>
        <dbReference type="ARBA" id="ARBA00023004"/>
    </source>
</evidence>
<proteinExistence type="inferred from homology"/>
<dbReference type="InterPro" id="IPR002403">
    <property type="entry name" value="Cyt_P450_E_grp-IV"/>
</dbReference>
<dbReference type="InterPro" id="IPR036396">
    <property type="entry name" value="Cyt_P450_sf"/>
</dbReference>
<dbReference type="PANTHER" id="PTHR24304:SF2">
    <property type="entry name" value="24-HYDROXYCHOLESTEROL 7-ALPHA-HYDROXYLASE"/>
    <property type="match status" value="1"/>
</dbReference>
<organism evidence="8 9">
    <name type="scientific">Gnomoniopsis smithogilvyi</name>
    <dbReference type="NCBI Taxonomy" id="1191159"/>
    <lineage>
        <taxon>Eukaryota</taxon>
        <taxon>Fungi</taxon>
        <taxon>Dikarya</taxon>
        <taxon>Ascomycota</taxon>
        <taxon>Pezizomycotina</taxon>
        <taxon>Sordariomycetes</taxon>
        <taxon>Sordariomycetidae</taxon>
        <taxon>Diaporthales</taxon>
        <taxon>Gnomoniaceae</taxon>
        <taxon>Gnomoniopsis</taxon>
    </lineage>
</organism>
<keyword evidence="3 7" id="KW-0349">Heme</keyword>
<keyword evidence="5 7" id="KW-0408">Iron</keyword>
<feature type="binding site" description="axial binding residue" evidence="7">
    <location>
        <position position="411"/>
    </location>
    <ligand>
        <name>heme</name>
        <dbReference type="ChEBI" id="CHEBI:30413"/>
    </ligand>
    <ligandPart>
        <name>Fe</name>
        <dbReference type="ChEBI" id="CHEBI:18248"/>
    </ligandPart>
</feature>
<dbReference type="GO" id="GO:0008395">
    <property type="term" value="F:steroid hydroxylase activity"/>
    <property type="evidence" value="ECO:0007669"/>
    <property type="project" value="TreeGrafter"/>
</dbReference>
<sequence length="476" mass="53858">MARVQQASQKNTLLRFYLGPQTVYLITGSQGIKSIFGRAMVHTVTNQEQMTQFALSTLYKLNKNEVQRWKDDKSGVAKTPIAGTESTPTRQRLWFMYEHIYAEFLGEARYFHPIAEGFARNLNQILSSYPAHEWTAVSIRDFCRSKVVEASVNSLFGPDLTRLTPDLIERFWEFDKNVFKLVMGLPKWINAGPVRAHDRFVDAIRTWLDAASMGFDWDGQAAEAEWEPRFGGRAPRELIKWMKETGWRSEVIAATVGALVFAIPTTTWMLMEIVKDPSLLQRVRDEVDTVIQPGPDTGEVSINHQKLVALPLLQSIFTETLRLRINFNIMRDVKQPIILDGHTIPSGVMLQAPMQVAHYNDNVWNTTGDHPANEFWAERHIRYTDHGAKRAYAIAGSPASYFPFGGGANICPGRRLAKSEILTTVALVVSRFDIEFVGWTNFDGSPSSREARSDLRFSGAGAMPPDRDMVLKWKST</sequence>
<dbReference type="EMBL" id="JAPEVB010000005">
    <property type="protein sequence ID" value="KAJ4387231.1"/>
    <property type="molecule type" value="Genomic_DNA"/>
</dbReference>
<evidence type="ECO:0000256" key="7">
    <source>
        <dbReference type="PIRSR" id="PIRSR602403-1"/>
    </source>
</evidence>
<dbReference type="Pfam" id="PF00067">
    <property type="entry name" value="p450"/>
    <property type="match status" value="1"/>
</dbReference>
<protein>
    <recommendedName>
        <fullName evidence="10">Cytochrome P450</fullName>
    </recommendedName>
</protein>
<evidence type="ECO:0000256" key="6">
    <source>
        <dbReference type="ARBA" id="ARBA00023033"/>
    </source>
</evidence>
<dbReference type="Gene3D" id="1.10.630.10">
    <property type="entry name" value="Cytochrome P450"/>
    <property type="match status" value="1"/>
</dbReference>
<dbReference type="CDD" id="cd11040">
    <property type="entry name" value="CYP7_CYP8-like"/>
    <property type="match status" value="1"/>
</dbReference>
<dbReference type="GO" id="GO:0016705">
    <property type="term" value="F:oxidoreductase activity, acting on paired donors, with incorporation or reduction of molecular oxygen"/>
    <property type="evidence" value="ECO:0007669"/>
    <property type="project" value="InterPro"/>
</dbReference>
<evidence type="ECO:0000313" key="9">
    <source>
        <dbReference type="Proteomes" id="UP001140453"/>
    </source>
</evidence>
<dbReference type="Proteomes" id="UP001140453">
    <property type="component" value="Unassembled WGS sequence"/>
</dbReference>
<gene>
    <name evidence="8" type="ORF">N0V93_007820</name>
</gene>
<dbReference type="PRINTS" id="PR00465">
    <property type="entry name" value="EP450IV"/>
</dbReference>
<evidence type="ECO:0000256" key="1">
    <source>
        <dbReference type="ARBA" id="ARBA00001971"/>
    </source>
</evidence>
<evidence type="ECO:0000256" key="2">
    <source>
        <dbReference type="ARBA" id="ARBA00010617"/>
    </source>
</evidence>
<evidence type="ECO:0000313" key="8">
    <source>
        <dbReference type="EMBL" id="KAJ4387231.1"/>
    </source>
</evidence>
<dbReference type="AlphaFoldDB" id="A0A9W8YM13"/>
<dbReference type="GO" id="GO:0005506">
    <property type="term" value="F:iron ion binding"/>
    <property type="evidence" value="ECO:0007669"/>
    <property type="project" value="InterPro"/>
</dbReference>
<evidence type="ECO:0000256" key="3">
    <source>
        <dbReference type="ARBA" id="ARBA00022617"/>
    </source>
</evidence>
<accession>A0A9W8YM13</accession>
<comment type="cofactor">
    <cofactor evidence="1 7">
        <name>heme</name>
        <dbReference type="ChEBI" id="CHEBI:30413"/>
    </cofactor>
</comment>
<dbReference type="OrthoDB" id="3366823at2759"/>
<comment type="caution">
    <text evidence="8">The sequence shown here is derived from an EMBL/GenBank/DDBJ whole genome shotgun (WGS) entry which is preliminary data.</text>
</comment>
<reference evidence="8" key="1">
    <citation type="submission" date="2022-10" db="EMBL/GenBank/DDBJ databases">
        <title>Tapping the CABI collections for fungal endophytes: first genome assemblies for Collariella, Neodidymelliopsis, Ascochyta clinopodiicola, Didymella pomorum, Didymosphaeria variabile, Neocosmospora piperis and Neocucurbitaria cava.</title>
        <authorList>
            <person name="Hill R."/>
        </authorList>
    </citation>
    <scope>NUCLEOTIDE SEQUENCE</scope>
    <source>
        <strain evidence="8">IMI 355082</strain>
    </source>
</reference>
<name>A0A9W8YM13_9PEZI</name>
<keyword evidence="6" id="KW-0560">Oxidoreductase</keyword>
<dbReference type="SUPFAM" id="SSF48264">
    <property type="entry name" value="Cytochrome P450"/>
    <property type="match status" value="1"/>
</dbReference>